<evidence type="ECO:0000313" key="10">
    <source>
        <dbReference type="Proteomes" id="UP000094723"/>
    </source>
</evidence>
<geneLocation type="plasmid" evidence="6">
    <name>pLS_1</name>
</geneLocation>
<dbReference type="Pfam" id="PF01988">
    <property type="entry name" value="VIT1"/>
    <property type="match status" value="2"/>
</dbReference>
<feature type="transmembrane region" description="Helical" evidence="5">
    <location>
        <begin position="146"/>
        <end position="164"/>
    </location>
</feature>
<dbReference type="GO" id="GO:0030026">
    <property type="term" value="P:intracellular manganese ion homeostasis"/>
    <property type="evidence" value="ECO:0007669"/>
    <property type="project" value="InterPro"/>
</dbReference>
<proteinExistence type="predicted"/>
<reference evidence="7" key="3">
    <citation type="submission" date="2021-09" db="EMBL/GenBank/DDBJ databases">
        <authorList>
            <person name="Gilroy R."/>
        </authorList>
    </citation>
    <scope>NUCLEOTIDE SEQUENCE</scope>
    <source>
        <strain evidence="7">CHK189-29639</strain>
    </source>
</reference>
<evidence type="ECO:0000313" key="7">
    <source>
        <dbReference type="EMBL" id="HJG16293.1"/>
    </source>
</evidence>
<evidence type="ECO:0000313" key="6">
    <source>
        <dbReference type="EMBL" id="AOO74346.1"/>
    </source>
</evidence>
<dbReference type="InterPro" id="IPR008217">
    <property type="entry name" value="Ccc1_fam"/>
</dbReference>
<dbReference type="Proteomes" id="UP000759256">
    <property type="component" value="Unassembled WGS sequence"/>
</dbReference>
<evidence type="ECO:0000313" key="8">
    <source>
        <dbReference type="EMBL" id="MDF4186651.1"/>
    </source>
</evidence>
<accession>A0A1D7TTQ3</accession>
<reference evidence="8" key="4">
    <citation type="submission" date="2023-02" db="EMBL/GenBank/DDBJ databases">
        <title>Draft Whole-Genome Sequences of competitive exclusion Lactobacillus salivarius strains for Poultry.</title>
        <authorList>
            <person name="Ma L.M."/>
            <person name="Lopez-Guerra N."/>
            <person name="Zhang G."/>
        </authorList>
    </citation>
    <scope>NUCLEOTIDE SEQUENCE</scope>
    <source>
        <strain evidence="8">Salm-9</strain>
    </source>
</reference>
<geneLocation type="plasmid" evidence="10">
    <name>pls_1 sequence</name>
</geneLocation>
<keyword evidence="4 5" id="KW-0472">Membrane</keyword>
<comment type="subcellular location">
    <subcellularLocation>
        <location evidence="1">Endomembrane system</location>
        <topology evidence="1">Multi-pass membrane protein</topology>
    </subcellularLocation>
</comment>
<keyword evidence="3 5" id="KW-1133">Transmembrane helix</keyword>
<keyword evidence="2 5" id="KW-0812">Transmembrane</keyword>
<reference evidence="9" key="5">
    <citation type="submission" date="2023-07" db="EMBL/GenBank/DDBJ databases">
        <title>Complete genome sequence of Ligilactobacillus salivarius SRCM217594 isolated from Gallus gallus domesticus feces.</title>
        <authorList>
            <person name="Yang H.-G."/>
            <person name="Ryu M.-S."/>
            <person name="Ha G.-S."/>
            <person name="Yang H.-J."/>
            <person name="Jeong D.-Y."/>
        </authorList>
    </citation>
    <scope>NUCLEOTIDE SEQUENCE</scope>
    <source>
        <strain evidence="9">SRCM217594</strain>
    </source>
</reference>
<evidence type="ECO:0000256" key="2">
    <source>
        <dbReference type="ARBA" id="ARBA00022692"/>
    </source>
</evidence>
<dbReference type="AlphaFoldDB" id="A0A1D7TTQ3"/>
<dbReference type="GO" id="GO:0005384">
    <property type="term" value="F:manganese ion transmembrane transporter activity"/>
    <property type="evidence" value="ECO:0007669"/>
    <property type="project" value="InterPro"/>
</dbReference>
<reference evidence="7" key="2">
    <citation type="journal article" date="2021" name="PeerJ">
        <title>Extensive microbial diversity within the chicken gut microbiome revealed by metagenomics and culture.</title>
        <authorList>
            <person name="Gilroy R."/>
            <person name="Ravi A."/>
            <person name="Getino M."/>
            <person name="Pursley I."/>
            <person name="Horton D.L."/>
            <person name="Alikhan N.F."/>
            <person name="Baker D."/>
            <person name="Gharbi K."/>
            <person name="Hall N."/>
            <person name="Watson M."/>
            <person name="Adriaenssens E.M."/>
            <person name="Foster-Nyarko E."/>
            <person name="Jarju S."/>
            <person name="Secka A."/>
            <person name="Antonio M."/>
            <person name="Oren A."/>
            <person name="Chaudhuri R.R."/>
            <person name="La Ragione R."/>
            <person name="Hildebrand F."/>
            <person name="Pallen M.J."/>
        </authorList>
    </citation>
    <scope>NUCLEOTIDE SEQUENCE</scope>
    <source>
        <strain evidence="7">CHK189-29639</strain>
    </source>
</reference>
<gene>
    <name evidence="6" type="ORF">BHF65_08660</name>
    <name evidence="7" type="ORF">K8V06_09200</name>
    <name evidence="8" type="ORF">PV940_06300</name>
    <name evidence="9" type="ORF">QYC35_09460</name>
</gene>
<dbReference type="GO" id="GO:0012505">
    <property type="term" value="C:endomembrane system"/>
    <property type="evidence" value="ECO:0007669"/>
    <property type="project" value="UniProtKB-SubCell"/>
</dbReference>
<dbReference type="EMBL" id="JAUIQT010000002">
    <property type="protein sequence ID" value="MDN4834405.1"/>
    <property type="molecule type" value="Genomic_DNA"/>
</dbReference>
<dbReference type="Proteomes" id="UP001174888">
    <property type="component" value="Unassembled WGS sequence"/>
</dbReference>
<evidence type="ECO:0000256" key="4">
    <source>
        <dbReference type="ARBA" id="ARBA00023136"/>
    </source>
</evidence>
<feature type="transmembrane region" description="Helical" evidence="5">
    <location>
        <begin position="116"/>
        <end position="140"/>
    </location>
</feature>
<organism evidence="6 10">
    <name type="scientific">Ligilactobacillus salivarius</name>
    <dbReference type="NCBI Taxonomy" id="1624"/>
    <lineage>
        <taxon>Bacteria</taxon>
        <taxon>Bacillati</taxon>
        <taxon>Bacillota</taxon>
        <taxon>Bacilli</taxon>
        <taxon>Lactobacillales</taxon>
        <taxon>Lactobacillaceae</taxon>
        <taxon>Ligilactobacillus</taxon>
    </lineage>
</organism>
<dbReference type="Proteomes" id="UP001213566">
    <property type="component" value="Unassembled WGS sequence"/>
</dbReference>
<name>A0A1D7TTQ3_9LACO</name>
<dbReference type="PANTHER" id="PTHR31851">
    <property type="entry name" value="FE(2+)/MN(2+) TRANSPORTER PCL1"/>
    <property type="match status" value="1"/>
</dbReference>
<evidence type="ECO:0000256" key="5">
    <source>
        <dbReference type="SAM" id="Phobius"/>
    </source>
</evidence>
<feature type="transmembrane region" description="Helical" evidence="5">
    <location>
        <begin position="176"/>
        <end position="195"/>
    </location>
</feature>
<evidence type="ECO:0000256" key="3">
    <source>
        <dbReference type="ARBA" id="ARBA00022989"/>
    </source>
</evidence>
<dbReference type="EMBL" id="CP017108">
    <property type="protein sequence ID" value="AOO74346.1"/>
    <property type="molecule type" value="Genomic_DNA"/>
</dbReference>
<sequence length="197" mass="21167">MYKLKVTYVLKVKTNFFWDSLNVIRASILGANDGIISVSGIVLGAAGANLNSKTLLISGLSGMLAGACSMAGGEWISVSTQRDIQEKTMERQSQLENEDCENCPIKLQKNDILMPFHAAASSFCSFIIGAMIPLLTMILARPEHRVVFTLIAMIASLSINAVVCTHNSEVSTSKTILRNVITGLLTTLVTFILGASV</sequence>
<evidence type="ECO:0000313" key="9">
    <source>
        <dbReference type="EMBL" id="MDN4834405.1"/>
    </source>
</evidence>
<dbReference type="EMBL" id="DYVK01000091">
    <property type="protein sequence ID" value="HJG16293.1"/>
    <property type="molecule type" value="Genomic_DNA"/>
</dbReference>
<keyword evidence="6" id="KW-0614">Plasmid</keyword>
<reference evidence="6 10" key="1">
    <citation type="submission" date="2016-09" db="EMBL/GenBank/DDBJ databases">
        <title>Complete Genome Sequence of Lactobacillus salivarius Jin.</title>
        <authorList>
            <person name="Jin N."/>
            <person name="Li C."/>
            <person name="Wang M."/>
            <person name="Ren D."/>
            <person name="Di Y."/>
            <person name="Pan R."/>
            <person name="Du S."/>
            <person name="Lu H."/>
            <person name="Li X."/>
            <person name="Tian M."/>
        </authorList>
    </citation>
    <scope>NUCLEOTIDE SEQUENCE [LARGE SCALE GENOMIC DNA]</scope>
    <source>
        <strain evidence="6 10">CICC 23174</strain>
        <plasmid evidence="6">pLS_1</plasmid>
        <plasmid evidence="10">pls_1 sequence</plasmid>
    </source>
</reference>
<protein>
    <submittedName>
        <fullName evidence="7">VIT1/CCC1 transporter family protein</fullName>
    </submittedName>
</protein>
<evidence type="ECO:0000256" key="1">
    <source>
        <dbReference type="ARBA" id="ARBA00004127"/>
    </source>
</evidence>
<dbReference type="EMBL" id="JARKHV010000005">
    <property type="protein sequence ID" value="MDF4186651.1"/>
    <property type="molecule type" value="Genomic_DNA"/>
</dbReference>
<dbReference type="Proteomes" id="UP000094723">
    <property type="component" value="Plasmid pLS_1"/>
</dbReference>